<proteinExistence type="predicted"/>
<keyword evidence="3" id="KW-1185">Reference proteome</keyword>
<feature type="domain" description="DUF397" evidence="1">
    <location>
        <begin position="23"/>
        <end position="70"/>
    </location>
</feature>
<evidence type="ECO:0000313" key="2">
    <source>
        <dbReference type="EMBL" id="GGK98679.1"/>
    </source>
</evidence>
<dbReference type="Pfam" id="PF04149">
    <property type="entry name" value="DUF397"/>
    <property type="match status" value="1"/>
</dbReference>
<dbReference type="AlphaFoldDB" id="A0A8J3BZW4"/>
<protein>
    <recommendedName>
        <fullName evidence="1">DUF397 domain-containing protein</fullName>
    </recommendedName>
</protein>
<reference evidence="2" key="1">
    <citation type="journal article" date="2014" name="Int. J. Syst. Evol. Microbiol.">
        <title>Complete genome sequence of Corynebacterium casei LMG S-19264T (=DSM 44701T), isolated from a smear-ripened cheese.</title>
        <authorList>
            <consortium name="US DOE Joint Genome Institute (JGI-PGF)"/>
            <person name="Walter F."/>
            <person name="Albersmeier A."/>
            <person name="Kalinowski J."/>
            <person name="Ruckert C."/>
        </authorList>
    </citation>
    <scope>NUCLEOTIDE SEQUENCE</scope>
    <source>
        <strain evidence="2">CGMCC 4.7299</strain>
    </source>
</reference>
<gene>
    <name evidence="2" type="ORF">GCM10012284_36170</name>
</gene>
<dbReference type="Proteomes" id="UP000656042">
    <property type="component" value="Unassembled WGS sequence"/>
</dbReference>
<dbReference type="InterPro" id="IPR007278">
    <property type="entry name" value="DUF397"/>
</dbReference>
<name>A0A8J3BZW4_9ACTN</name>
<accession>A0A8J3BZW4</accession>
<evidence type="ECO:0000259" key="1">
    <source>
        <dbReference type="Pfam" id="PF04149"/>
    </source>
</evidence>
<evidence type="ECO:0000313" key="3">
    <source>
        <dbReference type="Proteomes" id="UP000656042"/>
    </source>
</evidence>
<organism evidence="2 3">
    <name type="scientific">Mangrovihabitans endophyticus</name>
    <dbReference type="NCBI Taxonomy" id="1751298"/>
    <lineage>
        <taxon>Bacteria</taxon>
        <taxon>Bacillati</taxon>
        <taxon>Actinomycetota</taxon>
        <taxon>Actinomycetes</taxon>
        <taxon>Micromonosporales</taxon>
        <taxon>Micromonosporaceae</taxon>
        <taxon>Mangrovihabitans</taxon>
    </lineage>
</organism>
<dbReference type="EMBL" id="BMMX01000015">
    <property type="protein sequence ID" value="GGK98679.1"/>
    <property type="molecule type" value="Genomic_DNA"/>
</dbReference>
<reference evidence="2" key="2">
    <citation type="submission" date="2020-09" db="EMBL/GenBank/DDBJ databases">
        <authorList>
            <person name="Sun Q."/>
            <person name="Zhou Y."/>
        </authorList>
    </citation>
    <scope>NUCLEOTIDE SEQUENCE</scope>
    <source>
        <strain evidence="2">CGMCC 4.7299</strain>
    </source>
</reference>
<sequence length="76" mass="8454">MDPGTGPKAHRASESVMEARDLHWRRACASGACIEVARRGDEYLLRDSKDPDAVLCFSEQEWFSFVAAVRAGELDL</sequence>
<comment type="caution">
    <text evidence="2">The sequence shown here is derived from an EMBL/GenBank/DDBJ whole genome shotgun (WGS) entry which is preliminary data.</text>
</comment>